<reference evidence="2 3" key="1">
    <citation type="journal article" date="2013" name="Front. Microbiol.">
        <title>Comparative genomic analyses of the cyanobacterium, Lyngbya aestuarii BL J, a powerful hydrogen producer.</title>
        <authorList>
            <person name="Kothari A."/>
            <person name="Vaughn M."/>
            <person name="Garcia-Pichel F."/>
        </authorList>
    </citation>
    <scope>NUCLEOTIDE SEQUENCE [LARGE SCALE GENOMIC DNA]</scope>
    <source>
        <strain evidence="2 3">BL J</strain>
    </source>
</reference>
<evidence type="ECO:0008006" key="4">
    <source>
        <dbReference type="Google" id="ProtNLM"/>
    </source>
</evidence>
<protein>
    <recommendedName>
        <fullName evidence="4">Lipoprotein</fullName>
    </recommendedName>
</protein>
<dbReference type="PROSITE" id="PS51257">
    <property type="entry name" value="PROKAR_LIPOPROTEIN"/>
    <property type="match status" value="1"/>
</dbReference>
<dbReference type="AlphaFoldDB" id="U7QIF2"/>
<name>U7QIF2_9CYAN</name>
<evidence type="ECO:0000256" key="1">
    <source>
        <dbReference type="SAM" id="SignalP"/>
    </source>
</evidence>
<dbReference type="OrthoDB" id="455956at2"/>
<feature type="chain" id="PRO_5004687697" description="Lipoprotein" evidence="1">
    <location>
        <begin position="26"/>
        <end position="168"/>
    </location>
</feature>
<dbReference type="Proteomes" id="UP000017127">
    <property type="component" value="Unassembled WGS sequence"/>
</dbReference>
<sequence length="168" mass="18656">MNFKFRRVVTLLTFVTLLTSLTACAGSRKTQCRKLIEVVDQGNRAIATQDSSNGATTLRLAQELNLVANQMEELYLTNGRLKKIRVGFTEVFREFAIALNEMGQALEAGEKSPISVEGRTELVKAIEKVNQVSQQTSPMSEKAETLMADMTKYCPPESLQPEEPDPSK</sequence>
<comment type="caution">
    <text evidence="2">The sequence shown here is derived from an EMBL/GenBank/DDBJ whole genome shotgun (WGS) entry which is preliminary data.</text>
</comment>
<dbReference type="RefSeq" id="WP_023066810.1">
    <property type="nucleotide sequence ID" value="NZ_AUZM01000027.1"/>
</dbReference>
<keyword evidence="1" id="KW-0732">Signal</keyword>
<organism evidence="2 3">
    <name type="scientific">Lyngbya aestuarii BL J</name>
    <dbReference type="NCBI Taxonomy" id="1348334"/>
    <lineage>
        <taxon>Bacteria</taxon>
        <taxon>Bacillati</taxon>
        <taxon>Cyanobacteriota</taxon>
        <taxon>Cyanophyceae</taxon>
        <taxon>Oscillatoriophycideae</taxon>
        <taxon>Oscillatoriales</taxon>
        <taxon>Microcoleaceae</taxon>
        <taxon>Lyngbya</taxon>
    </lineage>
</organism>
<evidence type="ECO:0000313" key="2">
    <source>
        <dbReference type="EMBL" id="ERT07042.1"/>
    </source>
</evidence>
<feature type="signal peptide" evidence="1">
    <location>
        <begin position="1"/>
        <end position="25"/>
    </location>
</feature>
<proteinExistence type="predicted"/>
<keyword evidence="3" id="KW-1185">Reference proteome</keyword>
<gene>
    <name evidence="2" type="ORF">M595_3007</name>
</gene>
<evidence type="ECO:0000313" key="3">
    <source>
        <dbReference type="Proteomes" id="UP000017127"/>
    </source>
</evidence>
<accession>U7QIF2</accession>
<dbReference type="EMBL" id="AUZM01000027">
    <property type="protein sequence ID" value="ERT07042.1"/>
    <property type="molecule type" value="Genomic_DNA"/>
</dbReference>